<sequence>MLTKVKNYVRDRWPFGHDLDIPPASLVRLMSASGAEPWHLYAIQSRKWRRHVCAACAWLDEALPRNALIFEPGCGSGANLLWLAERGFRRLQGSDLSLEALCLCRDLAELQGRELEVWRDDGMRPLRPPKEADAIISVNWLYHVPGAGLAGFLATYRPTLRAGGLIACDVVDKAYDNVPGNRYHSSDLHLPEARRRPSEYTFRLDAAEVEGIARAEGFRVLRSARFTLGRPPRAVYLLQRVERASTIH</sequence>
<dbReference type="SUPFAM" id="SSF53335">
    <property type="entry name" value="S-adenosyl-L-methionine-dependent methyltransferases"/>
    <property type="match status" value="1"/>
</dbReference>
<keyword evidence="2" id="KW-0808">Transferase</keyword>
<accession>A0A6L5XMV4</accession>
<dbReference type="RefSeq" id="WP_154511938.1">
    <property type="nucleotide sequence ID" value="NZ_DBFWWU010000011.1"/>
</dbReference>
<dbReference type="Pfam" id="PF13649">
    <property type="entry name" value="Methyltransf_25"/>
    <property type="match status" value="1"/>
</dbReference>
<dbReference type="GO" id="GO:0032259">
    <property type="term" value="P:methylation"/>
    <property type="evidence" value="ECO:0007669"/>
    <property type="project" value="UniProtKB-KW"/>
</dbReference>
<feature type="domain" description="Methyltransferase" evidence="1">
    <location>
        <begin position="70"/>
        <end position="164"/>
    </location>
</feature>
<protein>
    <submittedName>
        <fullName evidence="2">Class I SAM-dependent methyltransferase</fullName>
    </submittedName>
</protein>
<name>A0A6L5XMV4_9BACT</name>
<evidence type="ECO:0000259" key="1">
    <source>
        <dbReference type="Pfam" id="PF13649"/>
    </source>
</evidence>
<dbReference type="Gene3D" id="3.40.50.150">
    <property type="entry name" value="Vaccinia Virus protein VP39"/>
    <property type="match status" value="1"/>
</dbReference>
<gene>
    <name evidence="2" type="ORF">FYJ44_10710</name>
</gene>
<keyword evidence="3" id="KW-1185">Reference proteome</keyword>
<evidence type="ECO:0000313" key="2">
    <source>
        <dbReference type="EMBL" id="MSS28492.1"/>
    </source>
</evidence>
<dbReference type="CDD" id="cd02440">
    <property type="entry name" value="AdoMet_MTases"/>
    <property type="match status" value="1"/>
</dbReference>
<dbReference type="InterPro" id="IPR029063">
    <property type="entry name" value="SAM-dependent_MTases_sf"/>
</dbReference>
<keyword evidence="2" id="KW-0489">Methyltransferase</keyword>
<proteinExistence type="predicted"/>
<reference evidence="2 3" key="1">
    <citation type="submission" date="2019-09" db="EMBL/GenBank/DDBJ databases">
        <title>In-depth cultivation of the pig gut microbiome towards novel bacterial diversity and tailored functional studies.</title>
        <authorList>
            <person name="Wylensek D."/>
            <person name="Hitch T.C.A."/>
            <person name="Clavel T."/>
        </authorList>
    </citation>
    <scope>NUCLEOTIDE SEQUENCE [LARGE SCALE GENOMIC DNA]</scope>
    <source>
        <strain evidence="2 3">PG-178-WT-4</strain>
    </source>
</reference>
<dbReference type="Proteomes" id="UP000477488">
    <property type="component" value="Unassembled WGS sequence"/>
</dbReference>
<evidence type="ECO:0000313" key="3">
    <source>
        <dbReference type="Proteomes" id="UP000477488"/>
    </source>
</evidence>
<organism evidence="2 3">
    <name type="scientific">Desulfovibrio porci</name>
    <dbReference type="NCBI Taxonomy" id="2605782"/>
    <lineage>
        <taxon>Bacteria</taxon>
        <taxon>Pseudomonadati</taxon>
        <taxon>Thermodesulfobacteriota</taxon>
        <taxon>Desulfovibrionia</taxon>
        <taxon>Desulfovibrionales</taxon>
        <taxon>Desulfovibrionaceae</taxon>
        <taxon>Desulfovibrio</taxon>
    </lineage>
</organism>
<dbReference type="GO" id="GO:0008168">
    <property type="term" value="F:methyltransferase activity"/>
    <property type="evidence" value="ECO:0007669"/>
    <property type="project" value="UniProtKB-KW"/>
</dbReference>
<comment type="caution">
    <text evidence="2">The sequence shown here is derived from an EMBL/GenBank/DDBJ whole genome shotgun (WGS) entry which is preliminary data.</text>
</comment>
<dbReference type="AlphaFoldDB" id="A0A6L5XMV4"/>
<dbReference type="EMBL" id="VUMH01000011">
    <property type="protein sequence ID" value="MSS28492.1"/>
    <property type="molecule type" value="Genomic_DNA"/>
</dbReference>
<dbReference type="InterPro" id="IPR041698">
    <property type="entry name" value="Methyltransf_25"/>
</dbReference>